<dbReference type="PANTHER" id="PTHR48111">
    <property type="entry name" value="REGULATOR OF RPOS"/>
    <property type="match status" value="1"/>
</dbReference>
<dbReference type="PANTHER" id="PTHR48111:SF67">
    <property type="entry name" value="TRANSCRIPTIONAL REGULATORY PROTEIN TCTD"/>
    <property type="match status" value="1"/>
</dbReference>
<sequence length="221" mass="25504">MSLLILIAEDDPGVRMAVQGYLETFGYSVIMAEDGEQALSMIQHYRPHLLISDINMPKKNGYELVREIRKFPEFRLLPVIFLTEYDQVTDRVQGYKVGCDVYLAKPFEVEELEAVIRNLLERSQIIGTELIVANNQERNLASNTEEITQEPSAENEVQLNLTDKEQQVLVFVVEGFSNIKIGKELHLSHRTIEKYVSRLLRKTDTKNRAELIRFALENHLL</sequence>
<dbReference type="InterPro" id="IPR011006">
    <property type="entry name" value="CheY-like_superfamily"/>
</dbReference>
<evidence type="ECO:0000256" key="4">
    <source>
        <dbReference type="PROSITE-ProRule" id="PRU00169"/>
    </source>
</evidence>
<dbReference type="GO" id="GO:0032993">
    <property type="term" value="C:protein-DNA complex"/>
    <property type="evidence" value="ECO:0007669"/>
    <property type="project" value="TreeGrafter"/>
</dbReference>
<dbReference type="GO" id="GO:0000156">
    <property type="term" value="F:phosphorelay response regulator activity"/>
    <property type="evidence" value="ECO:0007669"/>
    <property type="project" value="TreeGrafter"/>
</dbReference>
<evidence type="ECO:0000256" key="2">
    <source>
        <dbReference type="ARBA" id="ARBA00023125"/>
    </source>
</evidence>
<keyword evidence="8" id="KW-1185">Reference proteome</keyword>
<gene>
    <name evidence="7" type="ORF">H1P_2820001</name>
</gene>
<dbReference type="RefSeq" id="WP_144873456.1">
    <property type="nucleotide sequence ID" value="NZ_LR214025.1"/>
</dbReference>
<dbReference type="PRINTS" id="PR00038">
    <property type="entry name" value="HTHLUXR"/>
</dbReference>
<dbReference type="SUPFAM" id="SSF46894">
    <property type="entry name" value="C-terminal effector domain of the bipartite response regulators"/>
    <property type="match status" value="1"/>
</dbReference>
<dbReference type="GO" id="GO:0006355">
    <property type="term" value="P:regulation of DNA-templated transcription"/>
    <property type="evidence" value="ECO:0007669"/>
    <property type="project" value="InterPro"/>
</dbReference>
<dbReference type="PROSITE" id="PS50110">
    <property type="entry name" value="RESPONSE_REGULATORY"/>
    <property type="match status" value="1"/>
</dbReference>
<reference evidence="7 8" key="1">
    <citation type="submission" date="2019-01" db="EMBL/GenBank/DDBJ databases">
        <authorList>
            <person name="Brito A."/>
        </authorList>
    </citation>
    <scope>NUCLEOTIDE SEQUENCE [LARGE SCALE GENOMIC DNA]</scope>
    <source>
        <strain evidence="7">1</strain>
    </source>
</reference>
<dbReference type="InterPro" id="IPR039420">
    <property type="entry name" value="WalR-like"/>
</dbReference>
<dbReference type="OrthoDB" id="3821207at2"/>
<keyword evidence="4" id="KW-0597">Phosphoprotein</keyword>
<dbReference type="Proteomes" id="UP000320055">
    <property type="component" value="Unassembled WGS sequence"/>
</dbReference>
<keyword evidence="3" id="KW-0804">Transcription</keyword>
<dbReference type="InterPro" id="IPR036388">
    <property type="entry name" value="WH-like_DNA-bd_sf"/>
</dbReference>
<keyword evidence="1" id="KW-0805">Transcription regulation</keyword>
<dbReference type="AlphaFoldDB" id="A0A563VTX6"/>
<dbReference type="InterPro" id="IPR001789">
    <property type="entry name" value="Sig_transdc_resp-reg_receiver"/>
</dbReference>
<dbReference type="SMART" id="SM00448">
    <property type="entry name" value="REC"/>
    <property type="match status" value="1"/>
</dbReference>
<dbReference type="InterPro" id="IPR016032">
    <property type="entry name" value="Sig_transdc_resp-reg_C-effctor"/>
</dbReference>
<accession>A0A563VTX6</accession>
<dbReference type="GO" id="GO:0000976">
    <property type="term" value="F:transcription cis-regulatory region binding"/>
    <property type="evidence" value="ECO:0007669"/>
    <property type="project" value="TreeGrafter"/>
</dbReference>
<name>A0A563VTX6_9CYAN</name>
<dbReference type="PROSITE" id="PS00622">
    <property type="entry name" value="HTH_LUXR_1"/>
    <property type="match status" value="1"/>
</dbReference>
<dbReference type="Pfam" id="PF00072">
    <property type="entry name" value="Response_reg"/>
    <property type="match status" value="1"/>
</dbReference>
<organism evidence="7 8">
    <name type="scientific">Hyella patelloides LEGE 07179</name>
    <dbReference type="NCBI Taxonomy" id="945734"/>
    <lineage>
        <taxon>Bacteria</taxon>
        <taxon>Bacillati</taxon>
        <taxon>Cyanobacteriota</taxon>
        <taxon>Cyanophyceae</taxon>
        <taxon>Pleurocapsales</taxon>
        <taxon>Hyellaceae</taxon>
        <taxon>Hyella</taxon>
    </lineage>
</organism>
<proteinExistence type="predicted"/>
<dbReference type="SUPFAM" id="SSF52172">
    <property type="entry name" value="CheY-like"/>
    <property type="match status" value="1"/>
</dbReference>
<protein>
    <submittedName>
        <fullName evidence="7">Response regulator containing a CheY-like receiver domain and an HTH DNA-binding domain</fullName>
    </submittedName>
</protein>
<dbReference type="Gene3D" id="1.10.10.10">
    <property type="entry name" value="Winged helix-like DNA-binding domain superfamily/Winged helix DNA-binding domain"/>
    <property type="match status" value="1"/>
</dbReference>
<evidence type="ECO:0000313" key="7">
    <source>
        <dbReference type="EMBL" id="VEP14721.1"/>
    </source>
</evidence>
<feature type="domain" description="Response regulatory" evidence="6">
    <location>
        <begin position="4"/>
        <end position="120"/>
    </location>
</feature>
<evidence type="ECO:0000256" key="1">
    <source>
        <dbReference type="ARBA" id="ARBA00023015"/>
    </source>
</evidence>
<evidence type="ECO:0000313" key="8">
    <source>
        <dbReference type="Proteomes" id="UP000320055"/>
    </source>
</evidence>
<dbReference type="GO" id="GO:0005829">
    <property type="term" value="C:cytosol"/>
    <property type="evidence" value="ECO:0007669"/>
    <property type="project" value="TreeGrafter"/>
</dbReference>
<evidence type="ECO:0000259" key="5">
    <source>
        <dbReference type="PROSITE" id="PS50043"/>
    </source>
</evidence>
<dbReference type="PROSITE" id="PS50043">
    <property type="entry name" value="HTH_LUXR_2"/>
    <property type="match status" value="1"/>
</dbReference>
<feature type="modified residue" description="4-aspartylphosphate" evidence="4">
    <location>
        <position position="53"/>
    </location>
</feature>
<evidence type="ECO:0000256" key="3">
    <source>
        <dbReference type="ARBA" id="ARBA00023163"/>
    </source>
</evidence>
<evidence type="ECO:0000259" key="6">
    <source>
        <dbReference type="PROSITE" id="PS50110"/>
    </source>
</evidence>
<dbReference type="Pfam" id="PF00196">
    <property type="entry name" value="GerE"/>
    <property type="match status" value="1"/>
</dbReference>
<feature type="domain" description="HTH luxR-type" evidence="5">
    <location>
        <begin position="154"/>
        <end position="219"/>
    </location>
</feature>
<keyword evidence="2 7" id="KW-0238">DNA-binding</keyword>
<dbReference type="Gene3D" id="3.40.50.2300">
    <property type="match status" value="1"/>
</dbReference>
<dbReference type="CDD" id="cd06170">
    <property type="entry name" value="LuxR_C_like"/>
    <property type="match status" value="1"/>
</dbReference>
<dbReference type="EMBL" id="CAACVJ010000204">
    <property type="protein sequence ID" value="VEP14721.1"/>
    <property type="molecule type" value="Genomic_DNA"/>
</dbReference>
<dbReference type="SMART" id="SM00421">
    <property type="entry name" value="HTH_LUXR"/>
    <property type="match status" value="1"/>
</dbReference>
<dbReference type="InterPro" id="IPR000792">
    <property type="entry name" value="Tscrpt_reg_LuxR_C"/>
</dbReference>